<evidence type="ECO:0000256" key="1">
    <source>
        <dbReference type="SAM" id="MobiDB-lite"/>
    </source>
</evidence>
<reference evidence="2" key="1">
    <citation type="submission" date="2021-01" db="EMBL/GenBank/DDBJ databases">
        <authorList>
            <person name="Corre E."/>
            <person name="Pelletier E."/>
            <person name="Niang G."/>
            <person name="Scheremetjew M."/>
            <person name="Finn R."/>
            <person name="Kale V."/>
            <person name="Holt S."/>
            <person name="Cochrane G."/>
            <person name="Meng A."/>
            <person name="Brown T."/>
            <person name="Cohen L."/>
        </authorList>
    </citation>
    <scope>NUCLEOTIDE SEQUENCE</scope>
    <source>
        <strain evidence="2">SM1012Den-03</strain>
    </source>
</reference>
<proteinExistence type="predicted"/>
<protein>
    <submittedName>
        <fullName evidence="2">Uncharacterized protein</fullName>
    </submittedName>
</protein>
<dbReference type="EMBL" id="HBGZ01003503">
    <property type="protein sequence ID" value="CAD9576772.1"/>
    <property type="molecule type" value="Transcribed_RNA"/>
</dbReference>
<gene>
    <name evidence="2" type="ORF">SMAR0320_LOCUS2361</name>
</gene>
<feature type="region of interest" description="Disordered" evidence="1">
    <location>
        <begin position="96"/>
        <end position="138"/>
    </location>
</feature>
<evidence type="ECO:0000313" key="2">
    <source>
        <dbReference type="EMBL" id="CAD9576772.1"/>
    </source>
</evidence>
<name>A0A7S2KJI7_9STRA</name>
<organism evidence="2">
    <name type="scientific">Skeletonema marinoi</name>
    <dbReference type="NCBI Taxonomy" id="267567"/>
    <lineage>
        <taxon>Eukaryota</taxon>
        <taxon>Sar</taxon>
        <taxon>Stramenopiles</taxon>
        <taxon>Ochrophyta</taxon>
        <taxon>Bacillariophyta</taxon>
        <taxon>Coscinodiscophyceae</taxon>
        <taxon>Thalassiosirophycidae</taxon>
        <taxon>Thalassiosirales</taxon>
        <taxon>Skeletonemataceae</taxon>
        <taxon>Skeletonema</taxon>
        <taxon>Skeletonema marinoi-dohrnii complex</taxon>
    </lineage>
</organism>
<accession>A0A7S2KJI7</accession>
<sequence>MSLPPPRQHNEQQQAFLRQATILRKNLNAWEATICSAQGEDWPSMLGRLNAAFNQAGNLDSGIEDASEHFVYVPKKCTMNAQDMAFFLSTRLATAAGGDNNNTKKNNNGATGDEHEGGSSSSSSSKRQYYGGEEPAKRLRQYESQIDELASEFENGIVRF</sequence>
<dbReference type="AlphaFoldDB" id="A0A7S2KJI7"/>
<feature type="compositionally biased region" description="Low complexity" evidence="1">
    <location>
        <begin position="96"/>
        <end position="111"/>
    </location>
</feature>